<dbReference type="Proteomes" id="UP000738431">
    <property type="component" value="Chromosome"/>
</dbReference>
<evidence type="ECO:0000313" key="3">
    <source>
        <dbReference type="EMBL" id="WRQ87121.1"/>
    </source>
</evidence>
<dbReference type="InterPro" id="IPR052350">
    <property type="entry name" value="Metallo-dep_Lactonases"/>
</dbReference>
<gene>
    <name evidence="3" type="ORF">K1X11_020085</name>
</gene>
<proteinExistence type="inferred from homology"/>
<accession>A0ABZ1C6N7</accession>
<dbReference type="RefSeq" id="WP_221029467.1">
    <property type="nucleotide sequence ID" value="NZ_CP139781.1"/>
</dbReference>
<evidence type="ECO:0000313" key="4">
    <source>
        <dbReference type="Proteomes" id="UP000738431"/>
    </source>
</evidence>
<dbReference type="SUPFAM" id="SSF51556">
    <property type="entry name" value="Metallo-dependent hydrolases"/>
    <property type="match status" value="1"/>
</dbReference>
<dbReference type="InterPro" id="IPR032466">
    <property type="entry name" value="Metal_Hydrolase"/>
</dbReference>
<dbReference type="Pfam" id="PF04909">
    <property type="entry name" value="Amidohydro_2"/>
    <property type="match status" value="1"/>
</dbReference>
<dbReference type="EMBL" id="CP139781">
    <property type="protein sequence ID" value="WRQ87121.1"/>
    <property type="molecule type" value="Genomic_DNA"/>
</dbReference>
<comment type="similarity">
    <text evidence="1">Belongs to the metallo-dependent hydrolases superfamily.</text>
</comment>
<dbReference type="PANTHER" id="PTHR43569:SF2">
    <property type="entry name" value="AMIDOHYDROLASE-RELATED DOMAIN-CONTAINING PROTEIN"/>
    <property type="match status" value="1"/>
</dbReference>
<sequence>MSFRYIDSHVHFWDRGLLPYPWLNELPAIAEPHLPAHYQIETRAVPPEKIVFLQCVGEIASWRAEVQWVERLALDDPRIAGIVATAPLDAGADTLRILDDLTQYPLVRGVRHNTQDEPRGFARSAAYVAGCQAAGERGLSVDLCCYHPELRDLTALVEQCPGTRFVLNHLGKPGIRRKLIDAWRLDIAALAGHPHVWAKLSGLVTEADWAQWTAPDLQPYVDHLLECFGVDRILFGSDWPVVKLASNHPRWLHTAQDLTTGLTADDRDAVFYRNALRFYRLS</sequence>
<evidence type="ECO:0000259" key="2">
    <source>
        <dbReference type="Pfam" id="PF04909"/>
    </source>
</evidence>
<reference evidence="3 4" key="2">
    <citation type="submission" date="2023-12" db="EMBL/GenBank/DDBJ databases">
        <title>Description of an unclassified Opitutus bacterium of Verrucomicrobiota.</title>
        <authorList>
            <person name="Zhang D.-F."/>
        </authorList>
    </citation>
    <scope>NUCLEOTIDE SEQUENCE [LARGE SCALE GENOMIC DNA]</scope>
    <source>
        <strain evidence="3 4">WL0086</strain>
    </source>
</reference>
<feature type="domain" description="Amidohydrolase-related" evidence="2">
    <location>
        <begin position="6"/>
        <end position="281"/>
    </location>
</feature>
<organism evidence="3 4">
    <name type="scientific">Actomonas aquatica</name>
    <dbReference type="NCBI Taxonomy" id="2866162"/>
    <lineage>
        <taxon>Bacteria</taxon>
        <taxon>Pseudomonadati</taxon>
        <taxon>Verrucomicrobiota</taxon>
        <taxon>Opitutia</taxon>
        <taxon>Opitutales</taxon>
        <taxon>Opitutaceae</taxon>
        <taxon>Actomonas</taxon>
    </lineage>
</organism>
<dbReference type="InterPro" id="IPR006680">
    <property type="entry name" value="Amidohydro-rel"/>
</dbReference>
<name>A0ABZ1C6N7_9BACT</name>
<dbReference type="PANTHER" id="PTHR43569">
    <property type="entry name" value="AMIDOHYDROLASE"/>
    <property type="match status" value="1"/>
</dbReference>
<evidence type="ECO:0000256" key="1">
    <source>
        <dbReference type="ARBA" id="ARBA00038310"/>
    </source>
</evidence>
<reference evidence="3 4" key="1">
    <citation type="submission" date="2021-08" db="EMBL/GenBank/DDBJ databases">
        <authorList>
            <person name="Zhang D."/>
            <person name="Zhang A."/>
            <person name="Wang L."/>
        </authorList>
    </citation>
    <scope>NUCLEOTIDE SEQUENCE [LARGE SCALE GENOMIC DNA]</scope>
    <source>
        <strain evidence="3 4">WL0086</strain>
    </source>
</reference>
<protein>
    <submittedName>
        <fullName evidence="3">Amidohydrolase family protein</fullName>
    </submittedName>
</protein>
<dbReference type="Gene3D" id="3.20.20.140">
    <property type="entry name" value="Metal-dependent hydrolases"/>
    <property type="match status" value="1"/>
</dbReference>
<keyword evidence="4" id="KW-1185">Reference proteome</keyword>